<name>E2AT37_CAMFO</name>
<evidence type="ECO:0000313" key="1">
    <source>
        <dbReference type="EMBL" id="EFN63402.1"/>
    </source>
</evidence>
<dbReference type="AlphaFoldDB" id="E2AT37"/>
<dbReference type="InterPro" id="IPR029058">
    <property type="entry name" value="AB_hydrolase_fold"/>
</dbReference>
<dbReference type="Proteomes" id="UP000000311">
    <property type="component" value="Unassembled WGS sequence"/>
</dbReference>
<dbReference type="Gene3D" id="3.40.50.1820">
    <property type="entry name" value="alpha/beta hydrolase"/>
    <property type="match status" value="1"/>
</dbReference>
<dbReference type="InParanoid" id="E2AT37"/>
<evidence type="ECO:0000313" key="2">
    <source>
        <dbReference type="Proteomes" id="UP000000311"/>
    </source>
</evidence>
<reference evidence="1 2" key="1">
    <citation type="journal article" date="2010" name="Science">
        <title>Genomic comparison of the ants Camponotus floridanus and Harpegnathos saltator.</title>
        <authorList>
            <person name="Bonasio R."/>
            <person name="Zhang G."/>
            <person name="Ye C."/>
            <person name="Mutti N.S."/>
            <person name="Fang X."/>
            <person name="Qin N."/>
            <person name="Donahue G."/>
            <person name="Yang P."/>
            <person name="Li Q."/>
            <person name="Li C."/>
            <person name="Zhang P."/>
            <person name="Huang Z."/>
            <person name="Berger S.L."/>
            <person name="Reinberg D."/>
            <person name="Wang J."/>
            <person name="Liebig J."/>
        </authorList>
    </citation>
    <scope>NUCLEOTIDE SEQUENCE [LARGE SCALE GENOMIC DNA]</scope>
    <source>
        <strain evidence="2">C129</strain>
    </source>
</reference>
<keyword evidence="2" id="KW-1185">Reference proteome</keyword>
<protein>
    <submittedName>
        <fullName evidence="1">Gastric triacylglycerol lipase</fullName>
    </submittedName>
</protein>
<sequence>MRLFFENEFFQSDFVKFLLKNICNQNIVPNICANLIFMIYGDDREQFNYSLLPVIFNHHPAGASAKTILHFAQVIESDKFRKYDYGRVKNLLIYHSTEPPNYDLSNITVSVALFYDNNWIISTEVCNGK</sequence>
<accession>E2AT37</accession>
<organism evidence="2">
    <name type="scientific">Camponotus floridanus</name>
    <name type="common">Florida carpenter ant</name>
    <dbReference type="NCBI Taxonomy" id="104421"/>
    <lineage>
        <taxon>Eukaryota</taxon>
        <taxon>Metazoa</taxon>
        <taxon>Ecdysozoa</taxon>
        <taxon>Arthropoda</taxon>
        <taxon>Hexapoda</taxon>
        <taxon>Insecta</taxon>
        <taxon>Pterygota</taxon>
        <taxon>Neoptera</taxon>
        <taxon>Endopterygota</taxon>
        <taxon>Hymenoptera</taxon>
        <taxon>Apocrita</taxon>
        <taxon>Aculeata</taxon>
        <taxon>Formicoidea</taxon>
        <taxon>Formicidae</taxon>
        <taxon>Formicinae</taxon>
        <taxon>Camponotus</taxon>
    </lineage>
</organism>
<gene>
    <name evidence="1" type="ORF">EAG_04268</name>
</gene>
<dbReference type="SUPFAM" id="SSF53474">
    <property type="entry name" value="alpha/beta-Hydrolases"/>
    <property type="match status" value="1"/>
</dbReference>
<dbReference type="PANTHER" id="PTHR11005">
    <property type="entry name" value="LYSOSOMAL ACID LIPASE-RELATED"/>
    <property type="match status" value="1"/>
</dbReference>
<proteinExistence type="predicted"/>
<dbReference type="EMBL" id="GL442481">
    <property type="protein sequence ID" value="EFN63402.1"/>
    <property type="molecule type" value="Genomic_DNA"/>
</dbReference>